<dbReference type="InterPro" id="IPR001789">
    <property type="entry name" value="Sig_transdc_resp-reg_receiver"/>
</dbReference>
<evidence type="ECO:0000313" key="9">
    <source>
        <dbReference type="Proteomes" id="UP000199355"/>
    </source>
</evidence>
<evidence type="ECO:0000256" key="4">
    <source>
        <dbReference type="ARBA" id="ARBA00023125"/>
    </source>
</evidence>
<evidence type="ECO:0000256" key="6">
    <source>
        <dbReference type="PROSITE-ProRule" id="PRU00169"/>
    </source>
</evidence>
<keyword evidence="4" id="KW-0238">DNA-binding</keyword>
<evidence type="ECO:0000256" key="3">
    <source>
        <dbReference type="ARBA" id="ARBA00023015"/>
    </source>
</evidence>
<evidence type="ECO:0000256" key="2">
    <source>
        <dbReference type="ARBA" id="ARBA00023012"/>
    </source>
</evidence>
<dbReference type="STRING" id="571438.SAMN05192586_10340"/>
<keyword evidence="1 6" id="KW-0597">Phosphoprotein</keyword>
<dbReference type="RefSeq" id="WP_092152805.1">
    <property type="nucleotide sequence ID" value="NZ_FNBX01000003.1"/>
</dbReference>
<dbReference type="AlphaFoldDB" id="A0A1G7JJT1"/>
<dbReference type="GO" id="GO:0005829">
    <property type="term" value="C:cytosol"/>
    <property type="evidence" value="ECO:0007669"/>
    <property type="project" value="TreeGrafter"/>
</dbReference>
<evidence type="ECO:0000256" key="5">
    <source>
        <dbReference type="ARBA" id="ARBA00023163"/>
    </source>
</evidence>
<evidence type="ECO:0000313" key="8">
    <source>
        <dbReference type="EMBL" id="SDF25222.1"/>
    </source>
</evidence>
<keyword evidence="9" id="KW-1185">Reference proteome</keyword>
<dbReference type="GO" id="GO:0000976">
    <property type="term" value="F:transcription cis-regulatory region binding"/>
    <property type="evidence" value="ECO:0007669"/>
    <property type="project" value="TreeGrafter"/>
</dbReference>
<dbReference type="SUPFAM" id="SSF52172">
    <property type="entry name" value="CheY-like"/>
    <property type="match status" value="1"/>
</dbReference>
<dbReference type="InterPro" id="IPR011006">
    <property type="entry name" value="CheY-like_superfamily"/>
</dbReference>
<dbReference type="GO" id="GO:0006355">
    <property type="term" value="P:regulation of DNA-templated transcription"/>
    <property type="evidence" value="ECO:0007669"/>
    <property type="project" value="TreeGrafter"/>
</dbReference>
<dbReference type="Pfam" id="PF00072">
    <property type="entry name" value="Response_reg"/>
    <property type="match status" value="1"/>
</dbReference>
<dbReference type="PANTHER" id="PTHR48111:SF1">
    <property type="entry name" value="TWO-COMPONENT RESPONSE REGULATOR ORR33"/>
    <property type="match status" value="1"/>
</dbReference>
<protein>
    <submittedName>
        <fullName evidence="8">Response regulator receiver domain-containing protein</fullName>
    </submittedName>
</protein>
<dbReference type="GO" id="GO:0032993">
    <property type="term" value="C:protein-DNA complex"/>
    <property type="evidence" value="ECO:0007669"/>
    <property type="project" value="TreeGrafter"/>
</dbReference>
<proteinExistence type="predicted"/>
<dbReference type="Proteomes" id="UP000199355">
    <property type="component" value="Unassembled WGS sequence"/>
</dbReference>
<dbReference type="Gene3D" id="3.40.50.2300">
    <property type="match status" value="1"/>
</dbReference>
<dbReference type="EMBL" id="FNBX01000003">
    <property type="protein sequence ID" value="SDF25222.1"/>
    <property type="molecule type" value="Genomic_DNA"/>
</dbReference>
<evidence type="ECO:0000259" key="7">
    <source>
        <dbReference type="PROSITE" id="PS50110"/>
    </source>
</evidence>
<sequence>MALRILLADDEKEFVDTLAERLRLRGYDVRVVYDGLSALNEADKDVPDVAVLDLFMPGLSGDAALHRLKAAHPGLPVIVLTGHEAVDDNGVCPLAQAVACLTKPLAFKDFLAAVEAAAREGAAGDAANGGGRS</sequence>
<feature type="modified residue" description="4-aspartylphosphate" evidence="6">
    <location>
        <position position="53"/>
    </location>
</feature>
<dbReference type="GO" id="GO:0000156">
    <property type="term" value="F:phosphorelay response regulator activity"/>
    <property type="evidence" value="ECO:0007669"/>
    <property type="project" value="TreeGrafter"/>
</dbReference>
<dbReference type="PANTHER" id="PTHR48111">
    <property type="entry name" value="REGULATOR OF RPOS"/>
    <property type="match status" value="1"/>
</dbReference>
<keyword evidence="2" id="KW-0902">Two-component regulatory system</keyword>
<dbReference type="SMART" id="SM00448">
    <property type="entry name" value="REC"/>
    <property type="match status" value="1"/>
</dbReference>
<organism evidence="8 9">
    <name type="scientific">Desulfovibrio legallii</name>
    <dbReference type="NCBI Taxonomy" id="571438"/>
    <lineage>
        <taxon>Bacteria</taxon>
        <taxon>Pseudomonadati</taxon>
        <taxon>Thermodesulfobacteriota</taxon>
        <taxon>Desulfovibrionia</taxon>
        <taxon>Desulfovibrionales</taxon>
        <taxon>Desulfovibrionaceae</taxon>
        <taxon>Desulfovibrio</taxon>
    </lineage>
</organism>
<reference evidence="9" key="1">
    <citation type="submission" date="2016-10" db="EMBL/GenBank/DDBJ databases">
        <authorList>
            <person name="Varghese N."/>
            <person name="Submissions S."/>
        </authorList>
    </citation>
    <scope>NUCLEOTIDE SEQUENCE [LARGE SCALE GENOMIC DNA]</scope>
    <source>
        <strain evidence="9">KHC7</strain>
    </source>
</reference>
<feature type="domain" description="Response regulatory" evidence="7">
    <location>
        <begin position="4"/>
        <end position="118"/>
    </location>
</feature>
<gene>
    <name evidence="8" type="ORF">SAMN05192586_10340</name>
</gene>
<evidence type="ECO:0000256" key="1">
    <source>
        <dbReference type="ARBA" id="ARBA00022553"/>
    </source>
</evidence>
<dbReference type="CDD" id="cd00156">
    <property type="entry name" value="REC"/>
    <property type="match status" value="1"/>
</dbReference>
<dbReference type="PROSITE" id="PS50110">
    <property type="entry name" value="RESPONSE_REGULATORY"/>
    <property type="match status" value="1"/>
</dbReference>
<dbReference type="OrthoDB" id="9800029at2"/>
<accession>A0A1G7JJT1</accession>
<keyword evidence="3" id="KW-0805">Transcription regulation</keyword>
<name>A0A1G7JJT1_9BACT</name>
<keyword evidence="5" id="KW-0804">Transcription</keyword>
<dbReference type="InterPro" id="IPR039420">
    <property type="entry name" value="WalR-like"/>
</dbReference>